<dbReference type="RefSeq" id="WP_050773698.1">
    <property type="nucleotide sequence ID" value="NZ_CBDEQJ010000007.1"/>
</dbReference>
<dbReference type="InterPro" id="IPR003783">
    <property type="entry name" value="Regulatory_RecX"/>
</dbReference>
<evidence type="ECO:0000313" key="9">
    <source>
        <dbReference type="Proteomes" id="UP000249886"/>
    </source>
</evidence>
<feature type="domain" description="RecX second three-helical" evidence="6">
    <location>
        <begin position="90"/>
        <end position="131"/>
    </location>
</feature>
<evidence type="ECO:0000259" key="7">
    <source>
        <dbReference type="Pfam" id="PF21982"/>
    </source>
</evidence>
<dbReference type="InterPro" id="IPR036388">
    <property type="entry name" value="WH-like_DNA-bd_sf"/>
</dbReference>
<evidence type="ECO:0000256" key="5">
    <source>
        <dbReference type="HAMAP-Rule" id="MF_01114"/>
    </source>
</evidence>
<proteinExistence type="inferred from homology"/>
<dbReference type="PANTHER" id="PTHR33602:SF1">
    <property type="entry name" value="REGULATORY PROTEIN RECX FAMILY PROTEIN"/>
    <property type="match status" value="1"/>
</dbReference>
<name>A0A6H9XRF8_9CORY</name>
<accession>A0A6H9XRF8</accession>
<dbReference type="Gene3D" id="1.10.10.10">
    <property type="entry name" value="Winged helix-like DNA-binding domain superfamily/Winged helix DNA-binding domain"/>
    <property type="match status" value="2"/>
</dbReference>
<dbReference type="NCBIfam" id="NF001059">
    <property type="entry name" value="PRK00117.4-3"/>
    <property type="match status" value="1"/>
</dbReference>
<dbReference type="GO" id="GO:0005737">
    <property type="term" value="C:cytoplasm"/>
    <property type="evidence" value="ECO:0007669"/>
    <property type="project" value="UniProtKB-SubCell"/>
</dbReference>
<evidence type="ECO:0000259" key="6">
    <source>
        <dbReference type="Pfam" id="PF02631"/>
    </source>
</evidence>
<dbReference type="Proteomes" id="UP000249886">
    <property type="component" value="Unassembled WGS sequence"/>
</dbReference>
<sequence length="201" mass="23282">MLMSSKPNNAKERKLEQLRAALAHYERHGSDLFDHQAEDAKRQVRHRALLLLDQRARSRHELQERLVALDFDTRVIADVLDELEQSRLVNDHDFAMEWVRQRHELRGKSRSVLDQELQRKGISPEHRAAALEQVDDDAEYHCARELAAKKARQITKPPADYAEQEKYLRRIVGVLARRGFASGMSFAIAKEALEQRIAELS</sequence>
<dbReference type="AlphaFoldDB" id="A0A6H9XRF8"/>
<dbReference type="EMBL" id="UARK01000023">
    <property type="protein sequence ID" value="SPW30774.1"/>
    <property type="molecule type" value="Genomic_DNA"/>
</dbReference>
<comment type="similarity">
    <text evidence="2 5">Belongs to the RecX family.</text>
</comment>
<gene>
    <name evidence="5 8" type="primary">recX</name>
    <name evidence="8" type="ORF">NCTC10254_01882</name>
</gene>
<organism evidence="8 9">
    <name type="scientific">Corynebacterium matruchotii</name>
    <dbReference type="NCBI Taxonomy" id="43768"/>
    <lineage>
        <taxon>Bacteria</taxon>
        <taxon>Bacillati</taxon>
        <taxon>Actinomycetota</taxon>
        <taxon>Actinomycetes</taxon>
        <taxon>Mycobacteriales</taxon>
        <taxon>Corynebacteriaceae</taxon>
        <taxon>Corynebacterium</taxon>
    </lineage>
</organism>
<comment type="subcellular location">
    <subcellularLocation>
        <location evidence="1 5">Cytoplasm</location>
    </subcellularLocation>
</comment>
<evidence type="ECO:0000256" key="3">
    <source>
        <dbReference type="ARBA" id="ARBA00018111"/>
    </source>
</evidence>
<evidence type="ECO:0000256" key="1">
    <source>
        <dbReference type="ARBA" id="ARBA00004496"/>
    </source>
</evidence>
<dbReference type="GeneID" id="84574092"/>
<keyword evidence="4 5" id="KW-0963">Cytoplasm</keyword>
<dbReference type="PANTHER" id="PTHR33602">
    <property type="entry name" value="REGULATORY PROTEIN RECX FAMILY PROTEIN"/>
    <property type="match status" value="1"/>
</dbReference>
<evidence type="ECO:0000256" key="2">
    <source>
        <dbReference type="ARBA" id="ARBA00009695"/>
    </source>
</evidence>
<comment type="caution">
    <text evidence="8">The sequence shown here is derived from an EMBL/GenBank/DDBJ whole genome shotgun (WGS) entry which is preliminary data.</text>
</comment>
<comment type="function">
    <text evidence="5">Modulates RecA activity.</text>
</comment>
<dbReference type="HAMAP" id="MF_01114">
    <property type="entry name" value="RecX"/>
    <property type="match status" value="1"/>
</dbReference>
<reference evidence="8 9" key="1">
    <citation type="submission" date="2018-06" db="EMBL/GenBank/DDBJ databases">
        <authorList>
            <consortium name="Pathogen Informatics"/>
            <person name="Doyle S."/>
        </authorList>
    </citation>
    <scope>NUCLEOTIDE SEQUENCE [LARGE SCALE GENOMIC DNA]</scope>
    <source>
        <strain evidence="8 9">NCTC10254</strain>
    </source>
</reference>
<protein>
    <recommendedName>
        <fullName evidence="3 5">Regulatory protein RecX</fullName>
    </recommendedName>
</protein>
<evidence type="ECO:0000256" key="4">
    <source>
        <dbReference type="ARBA" id="ARBA00022490"/>
    </source>
</evidence>
<dbReference type="GO" id="GO:0006282">
    <property type="term" value="P:regulation of DNA repair"/>
    <property type="evidence" value="ECO:0007669"/>
    <property type="project" value="UniProtKB-UniRule"/>
</dbReference>
<dbReference type="Pfam" id="PF21982">
    <property type="entry name" value="RecX_HTH1"/>
    <property type="match status" value="1"/>
</dbReference>
<dbReference type="InterPro" id="IPR053926">
    <property type="entry name" value="RecX_HTH_1st"/>
</dbReference>
<evidence type="ECO:0000313" key="8">
    <source>
        <dbReference type="EMBL" id="SPW30774.1"/>
    </source>
</evidence>
<dbReference type="InterPro" id="IPR053924">
    <property type="entry name" value="RecX_HTH_2nd"/>
</dbReference>
<feature type="domain" description="RecX first three-helical" evidence="7">
    <location>
        <begin position="45"/>
        <end position="83"/>
    </location>
</feature>
<dbReference type="Pfam" id="PF02631">
    <property type="entry name" value="RecX_HTH2"/>
    <property type="match status" value="1"/>
</dbReference>